<evidence type="ECO:0000313" key="1">
    <source>
        <dbReference type="EMBL" id="KRG90813.1"/>
    </source>
</evidence>
<dbReference type="PaxDb" id="3847-GLYMA20G24925.1"/>
<reference evidence="2" key="2">
    <citation type="submission" date="2018-02" db="UniProtKB">
        <authorList>
            <consortium name="EnsemblPlants"/>
        </authorList>
    </citation>
    <scope>IDENTIFICATION</scope>
    <source>
        <strain evidence="2">Williams 82</strain>
    </source>
</reference>
<dbReference type="Gramene" id="KRG90813">
    <property type="protein sequence ID" value="KRG90813"/>
    <property type="gene ID" value="GLYMA_20G115400"/>
</dbReference>
<reference evidence="1" key="3">
    <citation type="submission" date="2018-07" db="EMBL/GenBank/DDBJ databases">
        <title>WGS assembly of Glycine max.</title>
        <authorList>
            <person name="Schmutz J."/>
            <person name="Cannon S."/>
            <person name="Schlueter J."/>
            <person name="Ma J."/>
            <person name="Mitros T."/>
            <person name="Nelson W."/>
            <person name="Hyten D."/>
            <person name="Song Q."/>
            <person name="Thelen J."/>
            <person name="Cheng J."/>
            <person name="Xu D."/>
            <person name="Hellsten U."/>
            <person name="May G."/>
            <person name="Yu Y."/>
            <person name="Sakurai T."/>
            <person name="Umezawa T."/>
            <person name="Bhattacharyya M."/>
            <person name="Sandhu D."/>
            <person name="Valliyodan B."/>
            <person name="Lindquist E."/>
            <person name="Peto M."/>
            <person name="Grant D."/>
            <person name="Shu S."/>
            <person name="Goodstein D."/>
            <person name="Barry K."/>
            <person name="Futrell-Griggs M."/>
            <person name="Abernathy B."/>
            <person name="Du J."/>
            <person name="Tian Z."/>
            <person name="Zhu L."/>
            <person name="Gill N."/>
            <person name="Joshi T."/>
            <person name="Libault M."/>
            <person name="Sethuraman A."/>
            <person name="Zhang X."/>
            <person name="Shinozaki K."/>
            <person name="Nguyen H."/>
            <person name="Wing R."/>
            <person name="Cregan P."/>
            <person name="Specht J."/>
            <person name="Grimwood J."/>
            <person name="Rokhsar D."/>
            <person name="Stacey G."/>
            <person name="Shoemaker R."/>
            <person name="Jackson S."/>
        </authorList>
    </citation>
    <scope>NUCLEOTIDE SEQUENCE</scope>
    <source>
        <tissue evidence="1">Callus</tissue>
    </source>
</reference>
<evidence type="ECO:0000313" key="2">
    <source>
        <dbReference type="EnsemblPlants" id="KRG90813"/>
    </source>
</evidence>
<dbReference type="AlphaFoldDB" id="A0A0R0EA51"/>
<dbReference type="EnsemblPlants" id="KRG90813">
    <property type="protein sequence ID" value="KRG90813"/>
    <property type="gene ID" value="GLYMA_20G115400"/>
</dbReference>
<gene>
    <name evidence="1" type="ORF">GLYMA_20G115400</name>
</gene>
<evidence type="ECO:0000313" key="3">
    <source>
        <dbReference type="Proteomes" id="UP000008827"/>
    </source>
</evidence>
<accession>A0A0R0EA51</accession>
<protein>
    <submittedName>
        <fullName evidence="1 2">Uncharacterized protein</fullName>
    </submittedName>
</protein>
<name>A0A0R0EA51_SOYBN</name>
<organism evidence="1">
    <name type="scientific">Glycine max</name>
    <name type="common">Soybean</name>
    <name type="synonym">Glycine hispida</name>
    <dbReference type="NCBI Taxonomy" id="3847"/>
    <lineage>
        <taxon>Eukaryota</taxon>
        <taxon>Viridiplantae</taxon>
        <taxon>Streptophyta</taxon>
        <taxon>Embryophyta</taxon>
        <taxon>Tracheophyta</taxon>
        <taxon>Spermatophyta</taxon>
        <taxon>Magnoliopsida</taxon>
        <taxon>eudicotyledons</taxon>
        <taxon>Gunneridae</taxon>
        <taxon>Pentapetalae</taxon>
        <taxon>rosids</taxon>
        <taxon>fabids</taxon>
        <taxon>Fabales</taxon>
        <taxon>Fabaceae</taxon>
        <taxon>Papilionoideae</taxon>
        <taxon>50 kb inversion clade</taxon>
        <taxon>NPAAA clade</taxon>
        <taxon>indigoferoid/millettioid clade</taxon>
        <taxon>Phaseoleae</taxon>
        <taxon>Glycine</taxon>
        <taxon>Glycine subgen. Soja</taxon>
    </lineage>
</organism>
<reference evidence="1 2" key="1">
    <citation type="journal article" date="2010" name="Nature">
        <title>Genome sequence of the palaeopolyploid soybean.</title>
        <authorList>
            <person name="Schmutz J."/>
            <person name="Cannon S.B."/>
            <person name="Schlueter J."/>
            <person name="Ma J."/>
            <person name="Mitros T."/>
            <person name="Nelson W."/>
            <person name="Hyten D.L."/>
            <person name="Song Q."/>
            <person name="Thelen J.J."/>
            <person name="Cheng J."/>
            <person name="Xu D."/>
            <person name="Hellsten U."/>
            <person name="May G.D."/>
            <person name="Yu Y."/>
            <person name="Sakurai T."/>
            <person name="Umezawa T."/>
            <person name="Bhattacharyya M.K."/>
            <person name="Sandhu D."/>
            <person name="Valliyodan B."/>
            <person name="Lindquist E."/>
            <person name="Peto M."/>
            <person name="Grant D."/>
            <person name="Shu S."/>
            <person name="Goodstein D."/>
            <person name="Barry K."/>
            <person name="Futrell-Griggs M."/>
            <person name="Abernathy B."/>
            <person name="Du J."/>
            <person name="Tian Z."/>
            <person name="Zhu L."/>
            <person name="Gill N."/>
            <person name="Joshi T."/>
            <person name="Libault M."/>
            <person name="Sethuraman A."/>
            <person name="Zhang X.-C."/>
            <person name="Shinozaki K."/>
            <person name="Nguyen H.T."/>
            <person name="Wing R.A."/>
            <person name="Cregan P."/>
            <person name="Specht J."/>
            <person name="Grimwood J."/>
            <person name="Rokhsar D."/>
            <person name="Stacey G."/>
            <person name="Shoemaker R.C."/>
            <person name="Jackson S.A."/>
        </authorList>
    </citation>
    <scope>NUCLEOTIDE SEQUENCE</scope>
    <source>
        <strain evidence="2">cv. Williams 82</strain>
        <tissue evidence="1">Callus</tissue>
    </source>
</reference>
<keyword evidence="3" id="KW-1185">Reference proteome</keyword>
<dbReference type="PANTHER" id="PTHR47592">
    <property type="entry name" value="PBF68 PROTEIN"/>
    <property type="match status" value="1"/>
</dbReference>
<dbReference type="OMA" id="NPIPRAF"/>
<dbReference type="Pfam" id="PF14223">
    <property type="entry name" value="Retrotran_gag_2"/>
    <property type="match status" value="1"/>
</dbReference>
<sequence length="239" mass="27873">MKVYIMAEATKPIINVDASKPTPPTATFAKSLPDVSKIEVLTSQNFRRRQERVRTLLDMHGVVFALSTPKPDAAIDANQLQQWVQANKRFIIPNYYQWTMNEEKDTKEQINEYHKLLEDLKPENISLLDEFISELLIEKLSKSWTNSKQQLKHRHKHMSLPDLIIHIITEDTNKKESVVARTKVTFAKANTKQDKPFHKKYVYKIDLNNKKNYKHNNLRDALSNPIPRAFTSNSSFEKK</sequence>
<dbReference type="Proteomes" id="UP000008827">
    <property type="component" value="Chromosome 20"/>
</dbReference>
<dbReference type="PANTHER" id="PTHR47592:SF27">
    <property type="entry name" value="OS08G0421700 PROTEIN"/>
    <property type="match status" value="1"/>
</dbReference>
<dbReference type="EMBL" id="CM000853">
    <property type="protein sequence ID" value="KRG90813.1"/>
    <property type="molecule type" value="Genomic_DNA"/>
</dbReference>
<dbReference type="InParanoid" id="A0A0R0EA51"/>
<proteinExistence type="predicted"/>